<dbReference type="Proteomes" id="UP001501624">
    <property type="component" value="Unassembled WGS sequence"/>
</dbReference>
<dbReference type="RefSeq" id="WP_345070233.1">
    <property type="nucleotide sequence ID" value="NZ_BAABCM010000003.1"/>
</dbReference>
<gene>
    <name evidence="1" type="ORF">GCM10022380_31440</name>
</gene>
<proteinExistence type="predicted"/>
<evidence type="ECO:0008006" key="3">
    <source>
        <dbReference type="Google" id="ProtNLM"/>
    </source>
</evidence>
<dbReference type="Gene3D" id="1.10.10.10">
    <property type="entry name" value="Winged helix-like DNA-binding domain superfamily/Winged helix DNA-binding domain"/>
    <property type="match status" value="1"/>
</dbReference>
<name>A0ABP7I4P5_9PSEU</name>
<keyword evidence="2" id="KW-1185">Reference proteome</keyword>
<evidence type="ECO:0000313" key="1">
    <source>
        <dbReference type="EMBL" id="GAA3811352.1"/>
    </source>
</evidence>
<accession>A0ABP7I4P5</accession>
<reference evidence="2" key="1">
    <citation type="journal article" date="2019" name="Int. J. Syst. Evol. Microbiol.">
        <title>The Global Catalogue of Microorganisms (GCM) 10K type strain sequencing project: providing services to taxonomists for standard genome sequencing and annotation.</title>
        <authorList>
            <consortium name="The Broad Institute Genomics Platform"/>
            <consortium name="The Broad Institute Genome Sequencing Center for Infectious Disease"/>
            <person name="Wu L."/>
            <person name="Ma J."/>
        </authorList>
    </citation>
    <scope>NUCLEOTIDE SEQUENCE [LARGE SCALE GENOMIC DNA]</scope>
    <source>
        <strain evidence="2">JCM 17017</strain>
    </source>
</reference>
<comment type="caution">
    <text evidence="1">The sequence shown here is derived from an EMBL/GenBank/DDBJ whole genome shotgun (WGS) entry which is preliminary data.</text>
</comment>
<sequence length="50" mass="5392">MSWGDRSGRIDHHGPEYVWAQIANDIRHDIESGALPAGAKLPGGPELAEI</sequence>
<evidence type="ECO:0000313" key="2">
    <source>
        <dbReference type="Proteomes" id="UP001501624"/>
    </source>
</evidence>
<organism evidence="1 2">
    <name type="scientific">Amycolatopsis tucumanensis</name>
    <dbReference type="NCBI Taxonomy" id="401106"/>
    <lineage>
        <taxon>Bacteria</taxon>
        <taxon>Bacillati</taxon>
        <taxon>Actinomycetota</taxon>
        <taxon>Actinomycetes</taxon>
        <taxon>Pseudonocardiales</taxon>
        <taxon>Pseudonocardiaceae</taxon>
        <taxon>Amycolatopsis</taxon>
    </lineage>
</organism>
<protein>
    <recommendedName>
        <fullName evidence="3">GntR family transcriptional regulator</fullName>
    </recommendedName>
</protein>
<dbReference type="SUPFAM" id="SSF46785">
    <property type="entry name" value="Winged helix' DNA-binding domain"/>
    <property type="match status" value="1"/>
</dbReference>
<dbReference type="EMBL" id="BAABCM010000003">
    <property type="protein sequence ID" value="GAA3811352.1"/>
    <property type="molecule type" value="Genomic_DNA"/>
</dbReference>
<dbReference type="InterPro" id="IPR036390">
    <property type="entry name" value="WH_DNA-bd_sf"/>
</dbReference>
<dbReference type="InterPro" id="IPR036388">
    <property type="entry name" value="WH-like_DNA-bd_sf"/>
</dbReference>